<sequence length="114" mass="12878">MPVLGESSPNEKVPQCMGMAILAPITFASFSPSSGVTWIGFIMSRDQESADRYNCMVDWGSRLETFFSNTGLNPVSPENQILCKLFFIYPIKLIYFSKLRLIFRLVSNNNVVNE</sequence>
<dbReference type="AlphaFoldDB" id="A0A383EBJ2"/>
<feature type="transmembrane region" description="Helical" evidence="1">
    <location>
        <begin position="20"/>
        <end position="43"/>
    </location>
</feature>
<keyword evidence="1" id="KW-0812">Transmembrane</keyword>
<keyword evidence="1" id="KW-1133">Transmembrane helix</keyword>
<evidence type="ECO:0000256" key="1">
    <source>
        <dbReference type="SAM" id="Phobius"/>
    </source>
</evidence>
<proteinExistence type="predicted"/>
<evidence type="ECO:0000313" key="2">
    <source>
        <dbReference type="EMBL" id="SVE53468.1"/>
    </source>
</evidence>
<protein>
    <submittedName>
        <fullName evidence="2">Uncharacterized protein</fullName>
    </submittedName>
</protein>
<feature type="non-terminal residue" evidence="2">
    <location>
        <position position="114"/>
    </location>
</feature>
<keyword evidence="1" id="KW-0472">Membrane</keyword>
<gene>
    <name evidence="2" type="ORF">METZ01_LOCUS506322</name>
</gene>
<dbReference type="EMBL" id="UINC01224030">
    <property type="protein sequence ID" value="SVE53468.1"/>
    <property type="molecule type" value="Genomic_DNA"/>
</dbReference>
<reference evidence="2" key="1">
    <citation type="submission" date="2018-05" db="EMBL/GenBank/DDBJ databases">
        <authorList>
            <person name="Lanie J.A."/>
            <person name="Ng W.-L."/>
            <person name="Kazmierczak K.M."/>
            <person name="Andrzejewski T.M."/>
            <person name="Davidsen T.M."/>
            <person name="Wayne K.J."/>
            <person name="Tettelin H."/>
            <person name="Glass J.I."/>
            <person name="Rusch D."/>
            <person name="Podicherti R."/>
            <person name="Tsui H.-C.T."/>
            <person name="Winkler M.E."/>
        </authorList>
    </citation>
    <scope>NUCLEOTIDE SEQUENCE</scope>
</reference>
<name>A0A383EBJ2_9ZZZZ</name>
<organism evidence="2">
    <name type="scientific">marine metagenome</name>
    <dbReference type="NCBI Taxonomy" id="408172"/>
    <lineage>
        <taxon>unclassified sequences</taxon>
        <taxon>metagenomes</taxon>
        <taxon>ecological metagenomes</taxon>
    </lineage>
</organism>
<accession>A0A383EBJ2</accession>